<keyword evidence="2" id="KW-1003">Cell membrane</keyword>
<dbReference type="Proteomes" id="UP001233172">
    <property type="component" value="Unassembled WGS sequence"/>
</dbReference>
<evidence type="ECO:0000313" key="13">
    <source>
        <dbReference type="EMBL" id="KAK0068039.1"/>
    </source>
</evidence>
<dbReference type="PROSITE" id="PS50835">
    <property type="entry name" value="IG_LIKE"/>
    <property type="match status" value="2"/>
</dbReference>
<reference evidence="13" key="1">
    <citation type="journal article" date="2023" name="PLoS Negl. Trop. Dis.">
        <title>A genome sequence for Biomphalaria pfeifferi, the major vector snail for the human-infecting parasite Schistosoma mansoni.</title>
        <authorList>
            <person name="Bu L."/>
            <person name="Lu L."/>
            <person name="Laidemitt M.R."/>
            <person name="Zhang S.M."/>
            <person name="Mutuku M."/>
            <person name="Mkoji G."/>
            <person name="Steinauer M."/>
            <person name="Loker E.S."/>
        </authorList>
    </citation>
    <scope>NUCLEOTIDE SEQUENCE</scope>
    <source>
        <strain evidence="13">KasaAsao</strain>
    </source>
</reference>
<evidence type="ECO:0000259" key="12">
    <source>
        <dbReference type="PROSITE" id="PS50835"/>
    </source>
</evidence>
<feature type="signal peptide" evidence="11">
    <location>
        <begin position="1"/>
        <end position="16"/>
    </location>
</feature>
<comment type="subcellular location">
    <subcellularLocation>
        <location evidence="1">Cell membrane</location>
        <topology evidence="1">Single-pass type I membrane protein</topology>
    </subcellularLocation>
</comment>
<protein>
    <recommendedName>
        <fullName evidence="12">Ig-like domain-containing protein</fullName>
    </recommendedName>
</protein>
<evidence type="ECO:0000256" key="1">
    <source>
        <dbReference type="ARBA" id="ARBA00004251"/>
    </source>
</evidence>
<dbReference type="AlphaFoldDB" id="A0AAD8C7S6"/>
<sequence>MFSILLWTQLVWIVSGTDKILSLYAVNPYSTRLAASCATGTFDPREQATPENITTLALERKLANQAAYTLLGKFTPDDPVEENRRITNIPEGRNWQIKFYAFYWDIIIRIFMNDANHTDVGEYRCYFLDTNKSVHYSIIEPLLAIPSQPTINVTKIRVGDPFYIQCDMFRHMATLSLRTVNVRSNFGFILLFYYDPIPDVHNPQRPSLFTNLQQRDAQLLNVSTESMVSFRVEFKHGSCSDGGLYHCLSDISWGGARLTVQSVSVTLSNEEPFLHLPLEVYPPEHKGPIFSVQAEGTMVNFTCTAHGSIGLSLQWSWVPSGNEDGNSIEKQIILDAPPNDTFDSNLCKIVLYKSYLSYQAANENSGWTFICSVLDGNANVLSKQEHKVIINASIGRIPVDKFVIMPMDTLEFECNIYKFNPEDYPEFPYVISLGAERMLLGEDKYNLLARFSPTITEKYRRVSNIPPGRSWNVNFLDPGPKDNEDEFKIVISLNDASHRDAGQYRCNYIDPEYRRYYTEEYTVLPKPARPSINYLGAGQNFIVKCDIFNPLAVLALVRKLDGDTDFIEVAKYDPYTDTDNPEGIRTQKSVPPGRDWTIDFIGTNSTSDDNITIRLTVNDGGCADAGEYMCMSGISLNKERKYVNSDTIKIVKKIPIRHDPITSDPLGSQGMFSTEQDLGRMVTLTCTFEGEHNLQPVWSALNLQDLSASFNVTNSQPKQSLDDKNCMKSSYKSQLSYIVAPENDGWTFICSVYNEGNRLLSRALYTVFSITRETARSTNSAERSEVNRKCFAVTAVLILLFVLLI</sequence>
<keyword evidence="7" id="KW-1015">Disulfide bond</keyword>
<evidence type="ECO:0000256" key="4">
    <source>
        <dbReference type="ARBA" id="ARBA00022729"/>
    </source>
</evidence>
<dbReference type="GO" id="GO:0007166">
    <property type="term" value="P:cell surface receptor signaling pathway"/>
    <property type="evidence" value="ECO:0007669"/>
    <property type="project" value="TreeGrafter"/>
</dbReference>
<keyword evidence="9" id="KW-0325">Glycoprotein</keyword>
<dbReference type="InterPro" id="IPR051713">
    <property type="entry name" value="T-cell_Activation_Regulation"/>
</dbReference>
<keyword evidence="3" id="KW-0812">Transmembrane</keyword>
<evidence type="ECO:0000256" key="10">
    <source>
        <dbReference type="ARBA" id="ARBA00023319"/>
    </source>
</evidence>
<reference evidence="13" key="2">
    <citation type="submission" date="2023-04" db="EMBL/GenBank/DDBJ databases">
        <authorList>
            <person name="Bu L."/>
            <person name="Lu L."/>
            <person name="Laidemitt M.R."/>
            <person name="Zhang S.M."/>
            <person name="Mutuku M."/>
            <person name="Mkoji G."/>
            <person name="Steinauer M."/>
            <person name="Loker E.S."/>
        </authorList>
    </citation>
    <scope>NUCLEOTIDE SEQUENCE</scope>
    <source>
        <strain evidence="13">KasaAsao</strain>
        <tissue evidence="13">Whole Snail</tissue>
    </source>
</reference>
<feature type="domain" description="Ig-like" evidence="12">
    <location>
        <begin position="660"/>
        <end position="761"/>
    </location>
</feature>
<evidence type="ECO:0000256" key="11">
    <source>
        <dbReference type="SAM" id="SignalP"/>
    </source>
</evidence>
<feature type="chain" id="PRO_5042182151" description="Ig-like domain-containing protein" evidence="11">
    <location>
        <begin position="17"/>
        <end position="805"/>
    </location>
</feature>
<proteinExistence type="predicted"/>
<dbReference type="PANTHER" id="PTHR25466">
    <property type="entry name" value="T-LYMPHOCYTE ACTIVATION ANTIGEN"/>
    <property type="match status" value="1"/>
</dbReference>
<keyword evidence="5" id="KW-1133">Transmembrane helix</keyword>
<evidence type="ECO:0000256" key="8">
    <source>
        <dbReference type="ARBA" id="ARBA00023170"/>
    </source>
</evidence>
<keyword evidence="10" id="KW-0393">Immunoglobulin domain</keyword>
<dbReference type="GO" id="GO:0006955">
    <property type="term" value="P:immune response"/>
    <property type="evidence" value="ECO:0007669"/>
    <property type="project" value="TreeGrafter"/>
</dbReference>
<evidence type="ECO:0000256" key="3">
    <source>
        <dbReference type="ARBA" id="ARBA00022692"/>
    </source>
</evidence>
<dbReference type="GO" id="GO:0009897">
    <property type="term" value="C:external side of plasma membrane"/>
    <property type="evidence" value="ECO:0007669"/>
    <property type="project" value="TreeGrafter"/>
</dbReference>
<evidence type="ECO:0000256" key="6">
    <source>
        <dbReference type="ARBA" id="ARBA00023136"/>
    </source>
</evidence>
<dbReference type="PANTHER" id="PTHR25466:SF9">
    <property type="entry name" value="FIBRONECTIN TYPE-III DOMAIN-CONTAINING PROTEIN"/>
    <property type="match status" value="1"/>
</dbReference>
<evidence type="ECO:0000256" key="9">
    <source>
        <dbReference type="ARBA" id="ARBA00023180"/>
    </source>
</evidence>
<evidence type="ECO:0000256" key="7">
    <source>
        <dbReference type="ARBA" id="ARBA00023157"/>
    </source>
</evidence>
<evidence type="ECO:0000313" key="14">
    <source>
        <dbReference type="Proteomes" id="UP001233172"/>
    </source>
</evidence>
<keyword evidence="6" id="KW-0472">Membrane</keyword>
<comment type="caution">
    <text evidence="13">The sequence shown here is derived from an EMBL/GenBank/DDBJ whole genome shotgun (WGS) entry which is preliminary data.</text>
</comment>
<keyword evidence="8" id="KW-0675">Receptor</keyword>
<evidence type="ECO:0000256" key="2">
    <source>
        <dbReference type="ARBA" id="ARBA00022475"/>
    </source>
</evidence>
<dbReference type="EMBL" id="JASAOG010000006">
    <property type="protein sequence ID" value="KAK0068039.1"/>
    <property type="molecule type" value="Genomic_DNA"/>
</dbReference>
<feature type="domain" description="Ig-like" evidence="12">
    <location>
        <begin position="282"/>
        <end position="382"/>
    </location>
</feature>
<dbReference type="GO" id="GO:0071222">
    <property type="term" value="P:cellular response to lipopolysaccharide"/>
    <property type="evidence" value="ECO:0007669"/>
    <property type="project" value="TreeGrafter"/>
</dbReference>
<keyword evidence="4 11" id="KW-0732">Signal</keyword>
<name>A0AAD8C7S6_BIOPF</name>
<keyword evidence="14" id="KW-1185">Reference proteome</keyword>
<gene>
    <name evidence="13" type="ORF">Bpfe_002880</name>
</gene>
<dbReference type="InterPro" id="IPR007110">
    <property type="entry name" value="Ig-like_dom"/>
</dbReference>
<organism evidence="13 14">
    <name type="scientific">Biomphalaria pfeifferi</name>
    <name type="common">Bloodfluke planorb</name>
    <name type="synonym">Freshwater snail</name>
    <dbReference type="NCBI Taxonomy" id="112525"/>
    <lineage>
        <taxon>Eukaryota</taxon>
        <taxon>Metazoa</taxon>
        <taxon>Spiralia</taxon>
        <taxon>Lophotrochozoa</taxon>
        <taxon>Mollusca</taxon>
        <taxon>Gastropoda</taxon>
        <taxon>Heterobranchia</taxon>
        <taxon>Euthyneura</taxon>
        <taxon>Panpulmonata</taxon>
        <taxon>Hygrophila</taxon>
        <taxon>Lymnaeoidea</taxon>
        <taxon>Planorbidae</taxon>
        <taxon>Biomphalaria</taxon>
    </lineage>
</organism>
<accession>A0AAD8C7S6</accession>
<evidence type="ECO:0000256" key="5">
    <source>
        <dbReference type="ARBA" id="ARBA00022989"/>
    </source>
</evidence>